<feature type="signal peptide" evidence="3">
    <location>
        <begin position="1"/>
        <end position="19"/>
    </location>
</feature>
<dbReference type="Pfam" id="PF17556">
    <property type="entry name" value="MIT_LIKE_ACTX"/>
    <property type="match status" value="1"/>
</dbReference>
<evidence type="ECO:0000313" key="4">
    <source>
        <dbReference type="EMBL" id="GBM05338.1"/>
    </source>
</evidence>
<comment type="caution">
    <text evidence="4">The sequence shown here is derived from an EMBL/GenBank/DDBJ whole genome shotgun (WGS) entry which is preliminary data.</text>
</comment>
<evidence type="ECO:0000256" key="3">
    <source>
        <dbReference type="SAM" id="SignalP"/>
    </source>
</evidence>
<dbReference type="Proteomes" id="UP000499080">
    <property type="component" value="Unassembled WGS sequence"/>
</dbReference>
<dbReference type="AlphaFoldDB" id="A0A4Y2CNP4"/>
<reference evidence="4 5" key="1">
    <citation type="journal article" date="2019" name="Sci. Rep.">
        <title>Orb-weaving spider Araneus ventricosus genome elucidates the spidroin gene catalogue.</title>
        <authorList>
            <person name="Kono N."/>
            <person name="Nakamura H."/>
            <person name="Ohtoshi R."/>
            <person name="Moran D.A.P."/>
            <person name="Shinohara A."/>
            <person name="Yoshida Y."/>
            <person name="Fujiwara M."/>
            <person name="Mori M."/>
            <person name="Tomita M."/>
            <person name="Arakawa K."/>
        </authorList>
    </citation>
    <scope>NUCLEOTIDE SEQUENCE [LARGE SCALE GENOMIC DNA]</scope>
</reference>
<feature type="chain" id="PRO_5021205827" evidence="3">
    <location>
        <begin position="20"/>
        <end position="107"/>
    </location>
</feature>
<accession>A0A4Y2CNP4</accession>
<dbReference type="Gene3D" id="2.10.80.10">
    <property type="entry name" value="Lipase, subunit A"/>
    <property type="match status" value="1"/>
</dbReference>
<protein>
    <submittedName>
        <fullName evidence="4">Uncharacterized protein</fullName>
    </submittedName>
</protein>
<dbReference type="EMBL" id="BGPR01000214">
    <property type="protein sequence ID" value="GBM05338.1"/>
    <property type="molecule type" value="Genomic_DNA"/>
</dbReference>
<sequence>MKSACFLAVVLCLVCFATAELNETCDTNADCEEGECCVQLSRFLSPKCRHLKKEHELCLPNPDNFLQDDKYSYMCPCSEGLTCTPKEVERKEGTTIYKNANCKKSEE</sequence>
<comment type="subcellular location">
    <subcellularLocation>
        <location evidence="1">Secreted</location>
    </subcellularLocation>
</comment>
<keyword evidence="2" id="KW-0964">Secreted</keyword>
<dbReference type="InterPro" id="IPR020202">
    <property type="entry name" value="Atracotoxin"/>
</dbReference>
<name>A0A4Y2CNP4_ARAVE</name>
<gene>
    <name evidence="4" type="ORF">AVEN_46878_1</name>
</gene>
<keyword evidence="3" id="KW-0732">Signal</keyword>
<keyword evidence="5" id="KW-1185">Reference proteome</keyword>
<dbReference type="GO" id="GO:0005576">
    <property type="term" value="C:extracellular region"/>
    <property type="evidence" value="ECO:0007669"/>
    <property type="project" value="UniProtKB-SubCell"/>
</dbReference>
<proteinExistence type="predicted"/>
<organism evidence="4 5">
    <name type="scientific">Araneus ventricosus</name>
    <name type="common">Orbweaver spider</name>
    <name type="synonym">Epeira ventricosa</name>
    <dbReference type="NCBI Taxonomy" id="182803"/>
    <lineage>
        <taxon>Eukaryota</taxon>
        <taxon>Metazoa</taxon>
        <taxon>Ecdysozoa</taxon>
        <taxon>Arthropoda</taxon>
        <taxon>Chelicerata</taxon>
        <taxon>Arachnida</taxon>
        <taxon>Araneae</taxon>
        <taxon>Araneomorphae</taxon>
        <taxon>Entelegynae</taxon>
        <taxon>Araneoidea</taxon>
        <taxon>Araneidae</taxon>
        <taxon>Araneus</taxon>
    </lineage>
</organism>
<evidence type="ECO:0000313" key="5">
    <source>
        <dbReference type="Proteomes" id="UP000499080"/>
    </source>
</evidence>
<evidence type="ECO:0000256" key="1">
    <source>
        <dbReference type="ARBA" id="ARBA00004613"/>
    </source>
</evidence>
<dbReference type="OrthoDB" id="6408184at2759"/>
<evidence type="ECO:0000256" key="2">
    <source>
        <dbReference type="ARBA" id="ARBA00022525"/>
    </source>
</evidence>